<dbReference type="Gene3D" id="1.10.506.10">
    <property type="entry name" value="GTPase Activation - p120gap, domain 1"/>
    <property type="match status" value="1"/>
</dbReference>
<sequence>LHFQITQDQALKYPEVQERLNKAIVLLKDVTAAFCDHITGSIHHIPYAMLYMAKVMKSALQRRFPHILEKDILKTIGNLIYYRYINSAIVAPDAFDIITVNPDQKLNNNQRRNLASIAKILQFAASKKGFGEEAAHLMVLNPFIVECHEKFKDFFQRCCEVEEPDSLYNVTQYSESTLIVKPTIYISLQEILETHQLLLDHEEILAPDIDDPLHILLKDLGECPSLESLAPDSSLGKAGRTELCLALTNKFEVADVSEEKDPRDPMRLFNKTKKLMVDIIRCVEGEDISDMVAAPTIPEQDQKYRALMTSRSAHQQQASLMNNTVLSQGSPVIIDSKLSLHQVKTRLIHNLRRLETQELTSKADNYRTLRSSIASTIVNLKEHRTNRKIELQKLLITAQQLEKKEKFYKEQQQSYQTYLKTCLNNMAMRNKNVHAAIKDNNSKSKGKAIVKYTAVRLQEKGCCLRLKICQMYN</sequence>
<evidence type="ECO:0000259" key="1">
    <source>
        <dbReference type="PROSITE" id="PS50018"/>
    </source>
</evidence>
<keyword evidence="3" id="KW-1185">Reference proteome</keyword>
<dbReference type="PANTHER" id="PTHR14149">
    <property type="entry name" value="RAS GTPASE-ACTIVATING PROTEIN WITH IQ MOTIF"/>
    <property type="match status" value="1"/>
</dbReference>
<feature type="domain" description="Ras-GAP" evidence="1">
    <location>
        <begin position="1"/>
        <end position="126"/>
    </location>
</feature>
<dbReference type="GO" id="GO:0005938">
    <property type="term" value="C:cell cortex"/>
    <property type="evidence" value="ECO:0007669"/>
    <property type="project" value="TreeGrafter"/>
</dbReference>
<name>A0AAV2S6B5_MEGNR</name>
<feature type="non-terminal residue" evidence="2">
    <location>
        <position position="1"/>
    </location>
</feature>
<dbReference type="PROSITE" id="PS50018">
    <property type="entry name" value="RAS_GTPASE_ACTIV_2"/>
    <property type="match status" value="1"/>
</dbReference>
<dbReference type="GO" id="GO:0005516">
    <property type="term" value="F:calmodulin binding"/>
    <property type="evidence" value="ECO:0007669"/>
    <property type="project" value="TreeGrafter"/>
</dbReference>
<dbReference type="PANTHER" id="PTHR14149:SF14">
    <property type="entry name" value="CALPONIN-HOMOLOGY (CH) DOMAIN-CONTAINING PROTEIN"/>
    <property type="match status" value="1"/>
</dbReference>
<reference evidence="2 3" key="1">
    <citation type="submission" date="2024-05" db="EMBL/GenBank/DDBJ databases">
        <authorList>
            <person name="Wallberg A."/>
        </authorList>
    </citation>
    <scope>NUCLEOTIDE SEQUENCE [LARGE SCALE GENOMIC DNA]</scope>
</reference>
<dbReference type="InterPro" id="IPR001936">
    <property type="entry name" value="RasGAP_dom"/>
</dbReference>
<dbReference type="InterPro" id="IPR008936">
    <property type="entry name" value="Rho_GTPase_activation_prot"/>
</dbReference>
<dbReference type="InterPro" id="IPR000593">
    <property type="entry name" value="RasGAP_C"/>
</dbReference>
<dbReference type="EMBL" id="CAXKWB010049315">
    <property type="protein sequence ID" value="CAL4168350.1"/>
    <property type="molecule type" value="Genomic_DNA"/>
</dbReference>
<dbReference type="GO" id="GO:1903479">
    <property type="term" value="P:mitotic actomyosin contractile ring assembly actin filament organization"/>
    <property type="evidence" value="ECO:0007669"/>
    <property type="project" value="TreeGrafter"/>
</dbReference>
<dbReference type="Proteomes" id="UP001497623">
    <property type="component" value="Unassembled WGS sequence"/>
</dbReference>
<dbReference type="SMART" id="SM00323">
    <property type="entry name" value="RasGAP"/>
    <property type="match status" value="1"/>
</dbReference>
<dbReference type="SUPFAM" id="SSF48350">
    <property type="entry name" value="GTPase activation domain, GAP"/>
    <property type="match status" value="1"/>
</dbReference>
<evidence type="ECO:0000313" key="3">
    <source>
        <dbReference type="Proteomes" id="UP001497623"/>
    </source>
</evidence>
<dbReference type="GO" id="GO:0005096">
    <property type="term" value="F:GTPase activator activity"/>
    <property type="evidence" value="ECO:0007669"/>
    <property type="project" value="TreeGrafter"/>
</dbReference>
<accession>A0AAV2S6B5</accession>
<organism evidence="2 3">
    <name type="scientific">Meganyctiphanes norvegica</name>
    <name type="common">Northern krill</name>
    <name type="synonym">Thysanopoda norvegica</name>
    <dbReference type="NCBI Taxonomy" id="48144"/>
    <lineage>
        <taxon>Eukaryota</taxon>
        <taxon>Metazoa</taxon>
        <taxon>Ecdysozoa</taxon>
        <taxon>Arthropoda</taxon>
        <taxon>Crustacea</taxon>
        <taxon>Multicrustacea</taxon>
        <taxon>Malacostraca</taxon>
        <taxon>Eumalacostraca</taxon>
        <taxon>Eucarida</taxon>
        <taxon>Euphausiacea</taxon>
        <taxon>Euphausiidae</taxon>
        <taxon>Meganyctiphanes</taxon>
    </lineage>
</organism>
<dbReference type="Pfam" id="PF03836">
    <property type="entry name" value="RasGAP_C"/>
    <property type="match status" value="1"/>
</dbReference>
<dbReference type="GO" id="GO:0051015">
    <property type="term" value="F:actin filament binding"/>
    <property type="evidence" value="ECO:0007669"/>
    <property type="project" value="TreeGrafter"/>
</dbReference>
<evidence type="ECO:0000313" key="2">
    <source>
        <dbReference type="EMBL" id="CAL4168350.1"/>
    </source>
</evidence>
<dbReference type="AlphaFoldDB" id="A0AAV2S6B5"/>
<protein>
    <recommendedName>
        <fullName evidence="1">Ras-GAP domain-containing protein</fullName>
    </recommendedName>
</protein>
<gene>
    <name evidence="2" type="ORF">MNOR_LOCUS33681</name>
</gene>
<comment type="caution">
    <text evidence="2">The sequence shown here is derived from an EMBL/GenBank/DDBJ whole genome shotgun (WGS) entry which is preliminary data.</text>
</comment>
<proteinExistence type="predicted"/>
<dbReference type="Pfam" id="PF00616">
    <property type="entry name" value="RasGAP"/>
    <property type="match status" value="1"/>
</dbReference>